<dbReference type="EMBL" id="JAUPEV010000001">
    <property type="protein sequence ID" value="MDO7252491.1"/>
    <property type="molecule type" value="Genomic_DNA"/>
</dbReference>
<evidence type="ECO:0000259" key="1">
    <source>
        <dbReference type="SMART" id="SM00905"/>
    </source>
</evidence>
<comment type="caution">
    <text evidence="3">The sequence shown here is derived from an EMBL/GenBank/DDBJ whole genome shotgun (WGS) entry which is preliminary data.</text>
</comment>
<dbReference type="GO" id="GO:0004150">
    <property type="term" value="F:dihydroneopterin aldolase activity"/>
    <property type="evidence" value="ECO:0007669"/>
    <property type="project" value="InterPro"/>
</dbReference>
<dbReference type="RefSeq" id="WP_305516333.1">
    <property type="nucleotide sequence ID" value="NZ_JAUPEV010000001.1"/>
</dbReference>
<accession>A0AA90T4I9</accession>
<evidence type="ECO:0000313" key="3">
    <source>
        <dbReference type="EMBL" id="MDP2538358.1"/>
    </source>
</evidence>
<dbReference type="AlphaFoldDB" id="A0AA90T4I9"/>
<evidence type="ECO:0000313" key="2">
    <source>
        <dbReference type="EMBL" id="MDO7252491.1"/>
    </source>
</evidence>
<organism evidence="3 4">
    <name type="scientific">Helicobacter cappadocius</name>
    <dbReference type="NCBI Taxonomy" id="3063998"/>
    <lineage>
        <taxon>Bacteria</taxon>
        <taxon>Pseudomonadati</taxon>
        <taxon>Campylobacterota</taxon>
        <taxon>Epsilonproteobacteria</taxon>
        <taxon>Campylobacterales</taxon>
        <taxon>Helicobacteraceae</taxon>
        <taxon>Helicobacter</taxon>
    </lineage>
</organism>
<name>A0AA90T4I9_9HELI</name>
<reference evidence="2 4" key="3">
    <citation type="journal article" date="2024" name="Syst. Appl. Microbiol.">
        <title>Helicobacter cappadocius sp. nov., from lizards: The first psychrotrophic Helicobacter species.</title>
        <authorList>
            <person name="Aydin F."/>
            <person name="Tarhane S."/>
            <person name="Karakaya E."/>
            <person name="Abay S."/>
            <person name="Kayman T."/>
            <person name="Guran O."/>
            <person name="Bozkurt E."/>
            <person name="Uzum N."/>
            <person name="Avci A."/>
            <person name="Olgun K."/>
            <person name="Jablonski D."/>
            <person name="Guran C."/>
            <person name="Burcin Saticioglu I."/>
        </authorList>
    </citation>
    <scope>NUCLEOTIDE SEQUENCE [LARGE SCALE GENOMIC DNA]</scope>
    <source>
        <strain evidence="2">Faydin-H75</strain>
        <strain evidence="4">faydin-H76</strain>
    </source>
</reference>
<keyword evidence="5" id="KW-1185">Reference proteome</keyword>
<dbReference type="NCBIfam" id="TIGR00526">
    <property type="entry name" value="folB_dom"/>
    <property type="match status" value="1"/>
</dbReference>
<dbReference type="GO" id="GO:0006760">
    <property type="term" value="P:folic acid-containing compound metabolic process"/>
    <property type="evidence" value="ECO:0007669"/>
    <property type="project" value="InterPro"/>
</dbReference>
<dbReference type="Proteomes" id="UP001240777">
    <property type="component" value="Unassembled WGS sequence"/>
</dbReference>
<reference evidence="3 5" key="1">
    <citation type="submission" date="2023-07" db="EMBL/GenBank/DDBJ databases">
        <title>Unpublished Manusciprt.</title>
        <authorList>
            <person name="Aydin F."/>
            <person name="Tarhane S."/>
            <person name="Saticioglu I.B."/>
            <person name="Karakaya E."/>
            <person name="Abay S."/>
            <person name="Guran O."/>
            <person name="Bozkurt E."/>
            <person name="Uzum N."/>
            <person name="Olgun K."/>
            <person name="Jablonski D."/>
        </authorList>
    </citation>
    <scope>NUCLEOTIDE SEQUENCE</scope>
    <source>
        <strain evidence="5">faydin-H75</strain>
        <strain evidence="3">Faydin-H76</strain>
    </source>
</reference>
<feature type="domain" description="Dihydroneopterin aldolase/epimerase" evidence="1">
    <location>
        <begin position="5"/>
        <end position="108"/>
    </location>
</feature>
<protein>
    <submittedName>
        <fullName evidence="3">Dihydroneopterin aldolase</fullName>
    </submittedName>
</protein>
<dbReference type="Pfam" id="PF02152">
    <property type="entry name" value="FolB"/>
    <property type="match status" value="1"/>
</dbReference>
<proteinExistence type="predicted"/>
<reference evidence="2" key="2">
    <citation type="submission" date="2023-07" db="EMBL/GenBank/DDBJ databases">
        <authorList>
            <person name="Aydin F."/>
            <person name="Tarhane S."/>
            <person name="Saticioglu I.B."/>
            <person name="Karakaya E."/>
            <person name="Abay S."/>
            <person name="Guran O."/>
            <person name="Bozkurt E."/>
            <person name="Uzum N."/>
            <person name="Olgun K."/>
            <person name="Jablonski D."/>
        </authorList>
    </citation>
    <scope>NUCLEOTIDE SEQUENCE</scope>
    <source>
        <strain evidence="2">Faydin-H75</strain>
    </source>
</reference>
<gene>
    <name evidence="2" type="ORF">Q5I04_00965</name>
    <name evidence="3" type="ORF">Q5I06_00965</name>
</gene>
<dbReference type="Proteomes" id="UP001177258">
    <property type="component" value="Unassembled WGS sequence"/>
</dbReference>
<sequence>MIFDLIIEDFKFKTIIGILDFEKEVPQDIVVDATISYQYDDKNFIDYMEIKCSIQKLLQNNKYGLLEEALLDIVHHLKNNFDVIKNIELRIKKLNITHDCIVGVKINKSF</sequence>
<dbReference type="EMBL" id="JAUYZK010000001">
    <property type="protein sequence ID" value="MDP2538358.1"/>
    <property type="molecule type" value="Genomic_DNA"/>
</dbReference>
<dbReference type="SMART" id="SM00905">
    <property type="entry name" value="FolB"/>
    <property type="match status" value="1"/>
</dbReference>
<dbReference type="InterPro" id="IPR043133">
    <property type="entry name" value="GTP-CH-I_C/QueF"/>
</dbReference>
<evidence type="ECO:0000313" key="5">
    <source>
        <dbReference type="Proteomes" id="UP001240777"/>
    </source>
</evidence>
<dbReference type="Gene3D" id="3.30.1130.10">
    <property type="match status" value="1"/>
</dbReference>
<evidence type="ECO:0000313" key="4">
    <source>
        <dbReference type="Proteomes" id="UP001177258"/>
    </source>
</evidence>
<dbReference type="SUPFAM" id="SSF55620">
    <property type="entry name" value="Tetrahydrobiopterin biosynthesis enzymes-like"/>
    <property type="match status" value="1"/>
</dbReference>
<dbReference type="InterPro" id="IPR006157">
    <property type="entry name" value="FolB_dom"/>
</dbReference>